<reference evidence="3 4" key="1">
    <citation type="submission" date="2014-09" db="EMBL/GenBank/DDBJ databases">
        <title>Draft Genome Sequence of Draconibacterium sp. JN14CK-3.</title>
        <authorList>
            <person name="Dong C."/>
            <person name="Lai Q."/>
            <person name="Shao Z."/>
        </authorList>
    </citation>
    <scope>NUCLEOTIDE SEQUENCE [LARGE SCALE GENOMIC DNA]</scope>
    <source>
        <strain evidence="3 4">JN14CK-3</strain>
    </source>
</reference>
<dbReference type="PROSITE" id="PS51257">
    <property type="entry name" value="PROKAR_LIPOPROTEIN"/>
    <property type="match status" value="1"/>
</dbReference>
<dbReference type="InterPro" id="IPR058907">
    <property type="entry name" value="P29_N"/>
</dbReference>
<dbReference type="Pfam" id="PF25841">
    <property type="entry name" value="Ulvan_lyase_C"/>
    <property type="match status" value="1"/>
</dbReference>
<dbReference type="GO" id="GO:0005975">
    <property type="term" value="P:carbohydrate metabolic process"/>
    <property type="evidence" value="ECO:0007669"/>
    <property type="project" value="InterPro"/>
</dbReference>
<comment type="caution">
    <text evidence="3">The sequence shown here is derived from an EMBL/GenBank/DDBJ whole genome shotgun (WGS) entry which is preliminary data.</text>
</comment>
<dbReference type="PATRIC" id="fig|1544798.3.peg.3182"/>
<accession>A0A0D8J9F0</accession>
<evidence type="ECO:0000313" key="4">
    <source>
        <dbReference type="Proteomes" id="UP000032544"/>
    </source>
</evidence>
<evidence type="ECO:0000313" key="3">
    <source>
        <dbReference type="EMBL" id="KJF43527.1"/>
    </source>
</evidence>
<dbReference type="AlphaFoldDB" id="A0A0D8J9F0"/>
<feature type="domain" description="Broad-specificity ulvan lyase N-terminal" evidence="1">
    <location>
        <begin position="46"/>
        <end position="395"/>
    </location>
</feature>
<evidence type="ECO:0008006" key="5">
    <source>
        <dbReference type="Google" id="ProtNLM"/>
    </source>
</evidence>
<keyword evidence="4" id="KW-1185">Reference proteome</keyword>
<dbReference type="InterPro" id="IPR058908">
    <property type="entry name" value="P29_C"/>
</dbReference>
<proteinExistence type="predicted"/>
<dbReference type="EMBL" id="JRHC01000003">
    <property type="protein sequence ID" value="KJF43527.1"/>
    <property type="molecule type" value="Genomic_DNA"/>
</dbReference>
<dbReference type="Pfam" id="PF25840">
    <property type="entry name" value="Ulvan_lyase_N"/>
    <property type="match status" value="1"/>
</dbReference>
<dbReference type="InterPro" id="IPR008928">
    <property type="entry name" value="6-hairpin_glycosidase_sf"/>
</dbReference>
<dbReference type="InterPro" id="IPR008929">
    <property type="entry name" value="Chondroitin_lyas"/>
</dbReference>
<dbReference type="OrthoDB" id="2339489at2"/>
<evidence type="ECO:0000259" key="1">
    <source>
        <dbReference type="Pfam" id="PF25840"/>
    </source>
</evidence>
<gene>
    <name evidence="3" type="ORF">LH29_15075</name>
</gene>
<protein>
    <recommendedName>
        <fullName evidence="5">Alginate lyase domain-containing protein</fullName>
    </recommendedName>
</protein>
<feature type="domain" description="Broad-specificity ulvan lyase C-terminal" evidence="2">
    <location>
        <begin position="401"/>
        <end position="636"/>
    </location>
</feature>
<name>A0A0D8J9F0_9BACT</name>
<dbReference type="Gene3D" id="1.50.10.100">
    <property type="entry name" value="Chondroitin AC/alginate lyase"/>
    <property type="match status" value="1"/>
</dbReference>
<dbReference type="Proteomes" id="UP000032544">
    <property type="component" value="Unassembled WGS sequence"/>
</dbReference>
<dbReference type="SUPFAM" id="SSF48208">
    <property type="entry name" value="Six-hairpin glycosidases"/>
    <property type="match status" value="1"/>
</dbReference>
<sequence>MKRRDFIQQSALTGLGLSIFAGNLLTGCSTRQVHSAEFRKLTFDLLKEWCDGMIKMQVIDPGNPESHGLLECPACNTVHTRCFDAVYPFLYMAKETGDKKYLDAGIAVFEWSENVTRPDGAWTNELKPKSWDGITAFGAVSLAEALKYHGDLLDNESRARWMDRLERAAEFTYKKFTKVDTTNVNYGASCIYVFNLLGHVLNEPKYIARSKELAAEVKAYFTKPNAFLYGEIKPTAHKLSAKGLHGIDLGYNIEETLNSLVMYALEENDEELLELATKSMNTHLEFMLPDGGWDNSWGTRMFKWTYWGSRTSDGSQQCLALLANQNPACGTAAIKYTELLKRCTTDGLLHGGLHYVSHGIKPCIHHTFEHAKPLVSILEHWDRLPEINTTIPLPRAAADGVKYFEELDLSLFARGDWRGTISAYDAEYYDKNDLRQATGGSLAMLYHNKVGLVCTASMAIYKLGEVYNQQPAPGEDIALTPRIETYENDVWFTNLFDLAATFSSSDDGENISFLAKTKLKNESREVVENTASKFEIAYDFSAEMMRIQAKTTDEIKGQTAFVLPIVSPTGEQVNQVSSNEITIQKPEGVVKVLANVPLRVKEMPRSRTFNMVPGVEAVPVVAAFEMNNEIKITIEVV</sequence>
<dbReference type="RefSeq" id="WP_045030940.1">
    <property type="nucleotide sequence ID" value="NZ_JRHC01000003.1"/>
</dbReference>
<evidence type="ECO:0000259" key="2">
    <source>
        <dbReference type="Pfam" id="PF25841"/>
    </source>
</evidence>
<organism evidence="3 4">
    <name type="scientific">Draconibacterium sediminis</name>
    <dbReference type="NCBI Taxonomy" id="1544798"/>
    <lineage>
        <taxon>Bacteria</taxon>
        <taxon>Pseudomonadati</taxon>
        <taxon>Bacteroidota</taxon>
        <taxon>Bacteroidia</taxon>
        <taxon>Marinilabiliales</taxon>
        <taxon>Prolixibacteraceae</taxon>
        <taxon>Draconibacterium</taxon>
    </lineage>
</organism>
<dbReference type="STRING" id="1544798.LH29_15075"/>